<evidence type="ECO:0000256" key="6">
    <source>
        <dbReference type="PIRSR" id="PIRSR600223-1"/>
    </source>
</evidence>
<reference evidence="9 10" key="1">
    <citation type="submission" date="2017-01" db="EMBL/GenBank/DDBJ databases">
        <authorList>
            <person name="Mah S.A."/>
            <person name="Swanson W.J."/>
            <person name="Moy G.W."/>
            <person name="Vacquier V.D."/>
        </authorList>
    </citation>
    <scope>NUCLEOTIDE SEQUENCE [LARGE SCALE GENOMIC DNA]</scope>
    <source>
        <strain evidence="9 10">RU36E</strain>
    </source>
</reference>
<evidence type="ECO:0000256" key="7">
    <source>
        <dbReference type="SAM" id="Phobius"/>
    </source>
</evidence>
<accession>A0A1N6N4D9</accession>
<keyword evidence="4" id="KW-0378">Hydrolase</keyword>
<feature type="active site" evidence="6">
    <location>
        <position position="162"/>
    </location>
</feature>
<feature type="transmembrane region" description="Helical" evidence="7">
    <location>
        <begin position="84"/>
        <end position="104"/>
    </location>
</feature>
<dbReference type="GO" id="GO:0016020">
    <property type="term" value="C:membrane"/>
    <property type="evidence" value="ECO:0007669"/>
    <property type="project" value="InterPro"/>
</dbReference>
<name>A0A1N6N4D9_AQUAC</name>
<dbReference type="PROSITE" id="PS00501">
    <property type="entry name" value="SPASE_I_1"/>
    <property type="match status" value="1"/>
</dbReference>
<dbReference type="GO" id="GO:0006465">
    <property type="term" value="P:signal peptide processing"/>
    <property type="evidence" value="ECO:0007669"/>
    <property type="project" value="InterPro"/>
</dbReference>
<proteinExistence type="inferred from homology"/>
<dbReference type="PRINTS" id="PR00727">
    <property type="entry name" value="LEADERPTASE"/>
</dbReference>
<dbReference type="InterPro" id="IPR036286">
    <property type="entry name" value="LexA/Signal_pep-like_sf"/>
</dbReference>
<comment type="similarity">
    <text evidence="1">Belongs to the peptidase S26 family.</text>
</comment>
<feature type="active site" evidence="6">
    <location>
        <position position="120"/>
    </location>
</feature>
<keyword evidence="3" id="KW-0645">Protease</keyword>
<evidence type="ECO:0000259" key="8">
    <source>
        <dbReference type="Pfam" id="PF10502"/>
    </source>
</evidence>
<dbReference type="Proteomes" id="UP000185841">
    <property type="component" value="Unassembled WGS sequence"/>
</dbReference>
<evidence type="ECO:0000256" key="1">
    <source>
        <dbReference type="ARBA" id="ARBA00009370"/>
    </source>
</evidence>
<evidence type="ECO:0000256" key="5">
    <source>
        <dbReference type="ARBA" id="ARBA00029906"/>
    </source>
</evidence>
<evidence type="ECO:0000256" key="2">
    <source>
        <dbReference type="ARBA" id="ARBA00019232"/>
    </source>
</evidence>
<dbReference type="GO" id="GO:0004252">
    <property type="term" value="F:serine-type endopeptidase activity"/>
    <property type="evidence" value="ECO:0007669"/>
    <property type="project" value="InterPro"/>
</dbReference>
<dbReference type="RefSeq" id="WP_083690727.1">
    <property type="nucleotide sequence ID" value="NZ_FTMP01000001.1"/>
</dbReference>
<evidence type="ECO:0000256" key="4">
    <source>
        <dbReference type="ARBA" id="ARBA00022801"/>
    </source>
</evidence>
<sequence>MNSTLPRALFYFFVPGGAAALSLKPMRSTASLLIIFILLLAFTTSRAITSFSGILLLSLSIVIVHAWNAIKEAKELKHRRKPNILRLTISLLAIAIVGISALIYRPIIFGIDLYYIPSGSMAPTLLPGDIVLANTWTGENSIQAGDIIVFEHPDVKSFLLIKRVTSKDEISVSVAGDNFASSLDSRTLGRIPWSLVKAKATERLRALSITAVSRENQFEAEKISCGWSLTTCKSTDIPTINP</sequence>
<dbReference type="InterPro" id="IPR019533">
    <property type="entry name" value="Peptidase_S26"/>
</dbReference>
<protein>
    <recommendedName>
        <fullName evidence="2">Signal peptidase I</fullName>
    </recommendedName>
    <alternativeName>
        <fullName evidence="5">Leader peptidase I</fullName>
    </alternativeName>
</protein>
<evidence type="ECO:0000256" key="3">
    <source>
        <dbReference type="ARBA" id="ARBA00022670"/>
    </source>
</evidence>
<dbReference type="CDD" id="cd06530">
    <property type="entry name" value="S26_SPase_I"/>
    <property type="match status" value="1"/>
</dbReference>
<dbReference type="InterPro" id="IPR019756">
    <property type="entry name" value="Pept_S26A_signal_pept_1_Ser-AS"/>
</dbReference>
<dbReference type="Pfam" id="PF10502">
    <property type="entry name" value="Peptidase_S26"/>
    <property type="match status" value="1"/>
</dbReference>
<organism evidence="9 10">
    <name type="scientific">Aquipseudomonas alcaligenes</name>
    <name type="common">Pseudomonas alcaligenes</name>
    <dbReference type="NCBI Taxonomy" id="43263"/>
    <lineage>
        <taxon>Bacteria</taxon>
        <taxon>Pseudomonadati</taxon>
        <taxon>Pseudomonadota</taxon>
        <taxon>Gammaproteobacteria</taxon>
        <taxon>Pseudomonadales</taxon>
        <taxon>Pseudomonadaceae</taxon>
        <taxon>Aquipseudomonas</taxon>
    </lineage>
</organism>
<dbReference type="PANTHER" id="PTHR43390">
    <property type="entry name" value="SIGNAL PEPTIDASE I"/>
    <property type="match status" value="1"/>
</dbReference>
<feature type="transmembrane region" description="Helical" evidence="7">
    <location>
        <begin position="30"/>
        <end position="63"/>
    </location>
</feature>
<feature type="domain" description="Peptidase S26" evidence="8">
    <location>
        <begin position="94"/>
        <end position="165"/>
    </location>
</feature>
<dbReference type="PANTHER" id="PTHR43390:SF1">
    <property type="entry name" value="CHLOROPLAST PROCESSING PEPTIDASE"/>
    <property type="match status" value="1"/>
</dbReference>
<evidence type="ECO:0000313" key="10">
    <source>
        <dbReference type="Proteomes" id="UP000185841"/>
    </source>
</evidence>
<dbReference type="AlphaFoldDB" id="A0A1N6N4D9"/>
<keyword evidence="7" id="KW-0472">Membrane</keyword>
<gene>
    <name evidence="9" type="ORF">SAMN05878282_1012</name>
</gene>
<dbReference type="EMBL" id="FTMP01000001">
    <property type="protein sequence ID" value="SIP86922.1"/>
    <property type="molecule type" value="Genomic_DNA"/>
</dbReference>
<dbReference type="InterPro" id="IPR000223">
    <property type="entry name" value="Pept_S26A_signal_pept_1"/>
</dbReference>
<evidence type="ECO:0000313" key="9">
    <source>
        <dbReference type="EMBL" id="SIP86922.1"/>
    </source>
</evidence>
<dbReference type="Gene3D" id="2.10.109.10">
    <property type="entry name" value="Umud Fragment, subunit A"/>
    <property type="match status" value="1"/>
</dbReference>
<keyword evidence="7" id="KW-1133">Transmembrane helix</keyword>
<dbReference type="SUPFAM" id="SSF51306">
    <property type="entry name" value="LexA/Signal peptidase"/>
    <property type="match status" value="1"/>
</dbReference>
<keyword evidence="7" id="KW-0812">Transmembrane</keyword>